<dbReference type="SUPFAM" id="SSF103481">
    <property type="entry name" value="Multidrug resistance efflux transporter EmrE"/>
    <property type="match status" value="2"/>
</dbReference>
<dbReference type="RefSeq" id="WP_025295285.1">
    <property type="nucleotide sequence ID" value="NZ_CP006644.1"/>
</dbReference>
<dbReference type="EMBL" id="CP006644">
    <property type="protein sequence ID" value="AHE57192.1"/>
    <property type="molecule type" value="Genomic_DNA"/>
</dbReference>
<feature type="domain" description="EamA" evidence="2">
    <location>
        <begin position="164"/>
        <end position="294"/>
    </location>
</feature>
<reference evidence="3 4" key="1">
    <citation type="submission" date="2013-07" db="EMBL/GenBank/DDBJ databases">
        <title>Completed genome of Sphingomonas sanxanigenens NX02.</title>
        <authorList>
            <person name="Ma T."/>
            <person name="Huang H."/>
            <person name="Wu M."/>
            <person name="Li X."/>
            <person name="Li G."/>
        </authorList>
    </citation>
    <scope>NUCLEOTIDE SEQUENCE [LARGE SCALE GENOMIC DNA]</scope>
    <source>
        <strain evidence="3 4">NX02</strain>
    </source>
</reference>
<feature type="transmembrane region" description="Helical" evidence="1">
    <location>
        <begin position="162"/>
        <end position="183"/>
    </location>
</feature>
<dbReference type="InterPro" id="IPR000620">
    <property type="entry name" value="EamA_dom"/>
</dbReference>
<protein>
    <recommendedName>
        <fullName evidence="2">EamA domain-containing protein</fullName>
    </recommendedName>
</protein>
<feature type="transmembrane region" description="Helical" evidence="1">
    <location>
        <begin position="21"/>
        <end position="40"/>
    </location>
</feature>
<keyword evidence="4" id="KW-1185">Reference proteome</keyword>
<name>W0AKU9_9SPHN</name>
<accession>W0AKU9</accession>
<dbReference type="KEGG" id="ssan:NX02_28050"/>
<feature type="transmembrane region" description="Helical" evidence="1">
    <location>
        <begin position="112"/>
        <end position="132"/>
    </location>
</feature>
<feature type="transmembrane region" description="Helical" evidence="1">
    <location>
        <begin position="139"/>
        <end position="156"/>
    </location>
</feature>
<dbReference type="PANTHER" id="PTHR22911">
    <property type="entry name" value="ACYL-MALONYL CONDENSING ENZYME-RELATED"/>
    <property type="match status" value="1"/>
</dbReference>
<dbReference type="InterPro" id="IPR037185">
    <property type="entry name" value="EmrE-like"/>
</dbReference>
<dbReference type="STRING" id="1123269.NX02_28050"/>
<feature type="transmembrane region" description="Helical" evidence="1">
    <location>
        <begin position="80"/>
        <end position="100"/>
    </location>
</feature>
<evidence type="ECO:0000313" key="4">
    <source>
        <dbReference type="Proteomes" id="UP000018851"/>
    </source>
</evidence>
<feature type="transmembrane region" description="Helical" evidence="1">
    <location>
        <begin position="278"/>
        <end position="296"/>
    </location>
</feature>
<gene>
    <name evidence="3" type="ORF">NX02_28050</name>
</gene>
<dbReference type="PATRIC" id="fig|1123269.5.peg.5504"/>
<proteinExistence type="predicted"/>
<keyword evidence="1" id="KW-0472">Membrane</keyword>
<feature type="transmembrane region" description="Helical" evidence="1">
    <location>
        <begin position="226"/>
        <end position="245"/>
    </location>
</feature>
<dbReference type="PANTHER" id="PTHR22911:SF76">
    <property type="entry name" value="EAMA DOMAIN-CONTAINING PROTEIN"/>
    <property type="match status" value="1"/>
</dbReference>
<evidence type="ECO:0000259" key="2">
    <source>
        <dbReference type="Pfam" id="PF00892"/>
    </source>
</evidence>
<feature type="transmembrane region" description="Helical" evidence="1">
    <location>
        <begin position="252"/>
        <end position="272"/>
    </location>
</feature>
<sequence>MQSQPESVSSHPSPHHAAQRIGFAAMLASNLCLAFGPWFVRLADTGPVAAGFWRLALAAPVLLVLSPLARQPFTRIPPALVVTIAIGGLLFAADLASWHLGILHTKMANATLFGNATSLMFPIYGFLVARAWPTRMQGIAFGLATLGTLLLMGRSYELSANNLLGDLLCLFAGVLYTCYFIAIERARATLQPLPLLALCTIAAILPMLLFALALGERVMPQHWSALIGLALLSQVIGQGLIVYAIGVLPPVVIGLGLLTQPMIAAVVGWFAYDERLGTLDIVGAVAIAIALVLVRAPSRKAIAG</sequence>
<feature type="transmembrane region" description="Helical" evidence="1">
    <location>
        <begin position="52"/>
        <end position="68"/>
    </location>
</feature>
<dbReference type="HOGENOM" id="CLU_033863_0_1_5"/>
<organism evidence="3 4">
    <name type="scientific">Sphingomonas sanxanigenens DSM 19645 = NX02</name>
    <dbReference type="NCBI Taxonomy" id="1123269"/>
    <lineage>
        <taxon>Bacteria</taxon>
        <taxon>Pseudomonadati</taxon>
        <taxon>Pseudomonadota</taxon>
        <taxon>Alphaproteobacteria</taxon>
        <taxon>Sphingomonadales</taxon>
        <taxon>Sphingomonadaceae</taxon>
        <taxon>Sphingomonas</taxon>
    </lineage>
</organism>
<dbReference type="Pfam" id="PF00892">
    <property type="entry name" value="EamA"/>
    <property type="match status" value="2"/>
</dbReference>
<dbReference type="Proteomes" id="UP000018851">
    <property type="component" value="Chromosome"/>
</dbReference>
<dbReference type="AlphaFoldDB" id="W0AKU9"/>
<dbReference type="eggNOG" id="COG0697">
    <property type="taxonomic scope" value="Bacteria"/>
</dbReference>
<keyword evidence="1" id="KW-0812">Transmembrane</keyword>
<feature type="domain" description="EamA" evidence="2">
    <location>
        <begin position="21"/>
        <end position="152"/>
    </location>
</feature>
<evidence type="ECO:0000256" key="1">
    <source>
        <dbReference type="SAM" id="Phobius"/>
    </source>
</evidence>
<dbReference type="GO" id="GO:0016020">
    <property type="term" value="C:membrane"/>
    <property type="evidence" value="ECO:0007669"/>
    <property type="project" value="InterPro"/>
</dbReference>
<evidence type="ECO:0000313" key="3">
    <source>
        <dbReference type="EMBL" id="AHE57192.1"/>
    </source>
</evidence>
<feature type="transmembrane region" description="Helical" evidence="1">
    <location>
        <begin position="195"/>
        <end position="214"/>
    </location>
</feature>
<keyword evidence="1" id="KW-1133">Transmembrane helix</keyword>